<evidence type="ECO:0000313" key="2">
    <source>
        <dbReference type="Proteomes" id="UP000237194"/>
    </source>
</evidence>
<sequence>MCIDISIQLLVIIQIVDQLNVGADKVEYHPPVTRNANGPETVQVASQGMEPITGSVHIGRRLSDCE</sequence>
<dbReference type="AlphaFoldDB" id="A0A2S3W879"/>
<protein>
    <submittedName>
        <fullName evidence="1">Uncharacterized protein</fullName>
    </submittedName>
</protein>
<name>A0A2S3W879_PSEPU</name>
<accession>A0A2S3W879</accession>
<evidence type="ECO:0000313" key="1">
    <source>
        <dbReference type="EMBL" id="POF87149.1"/>
    </source>
</evidence>
<proteinExistence type="predicted"/>
<dbReference type="EMBL" id="MIND01000018">
    <property type="protein sequence ID" value="POF87149.1"/>
    <property type="molecule type" value="Genomic_DNA"/>
</dbReference>
<gene>
    <name evidence="1" type="ORF">BGP80_03945</name>
</gene>
<dbReference type="Proteomes" id="UP000237194">
    <property type="component" value="Unassembled WGS sequence"/>
</dbReference>
<organism evidence="1 2">
    <name type="scientific">Pseudomonas putida</name>
    <name type="common">Arthrobacter siderocapsulatus</name>
    <dbReference type="NCBI Taxonomy" id="303"/>
    <lineage>
        <taxon>Bacteria</taxon>
        <taxon>Pseudomonadati</taxon>
        <taxon>Pseudomonadota</taxon>
        <taxon>Gammaproteobacteria</taxon>
        <taxon>Pseudomonadales</taxon>
        <taxon>Pseudomonadaceae</taxon>
        <taxon>Pseudomonas</taxon>
    </lineage>
</organism>
<reference evidence="1 2" key="1">
    <citation type="submission" date="2016-08" db="EMBL/GenBank/DDBJ databases">
        <authorList>
            <person name="Seilhamer J.J."/>
        </authorList>
    </citation>
    <scope>NUCLEOTIDE SEQUENCE [LARGE SCALE GENOMIC DNA]</scope>
    <source>
        <strain evidence="1 2">KT-27</strain>
    </source>
</reference>
<reference evidence="1 2" key="2">
    <citation type="submission" date="2018-03" db="EMBL/GenBank/DDBJ databases">
        <title>Draft genome of Pseudomonas putida strain KT-27.</title>
        <authorList>
            <person name="Yoshizawa S."/>
            <person name="Khan N.H."/>
            <person name="Nishimura M."/>
            <person name="Chiura H.X."/>
            <person name="Ogura Y."/>
            <person name="Hayashi T."/>
            <person name="Kogure K."/>
        </authorList>
    </citation>
    <scope>NUCLEOTIDE SEQUENCE [LARGE SCALE GENOMIC DNA]</scope>
    <source>
        <strain evidence="1 2">KT-27</strain>
    </source>
</reference>
<comment type="caution">
    <text evidence="1">The sequence shown here is derived from an EMBL/GenBank/DDBJ whole genome shotgun (WGS) entry which is preliminary data.</text>
</comment>